<dbReference type="PANTHER" id="PTHR12993:SF11">
    <property type="entry name" value="N-ACETYLGLUCOSAMINYL-PHOSPHATIDYLINOSITOL DE-N-ACETYLASE"/>
    <property type="match status" value="1"/>
</dbReference>
<dbReference type="PANTHER" id="PTHR12993">
    <property type="entry name" value="N-ACETYLGLUCOSAMINYL-PHOSPHATIDYLINOSITOL DE-N-ACETYLASE-RELATED"/>
    <property type="match status" value="1"/>
</dbReference>
<dbReference type="InterPro" id="IPR003737">
    <property type="entry name" value="GlcNAc_PI_deacetylase-related"/>
</dbReference>
<organism evidence="1 2">
    <name type="scientific">Cohnella phaseoli</name>
    <dbReference type="NCBI Taxonomy" id="456490"/>
    <lineage>
        <taxon>Bacteria</taxon>
        <taxon>Bacillati</taxon>
        <taxon>Bacillota</taxon>
        <taxon>Bacilli</taxon>
        <taxon>Bacillales</taxon>
        <taxon>Paenibacillaceae</taxon>
        <taxon>Cohnella</taxon>
    </lineage>
</organism>
<evidence type="ECO:0000313" key="1">
    <source>
        <dbReference type="EMBL" id="RED56451.1"/>
    </source>
</evidence>
<comment type="caution">
    <text evidence="1">The sequence shown here is derived from an EMBL/GenBank/DDBJ whole genome shotgun (WGS) entry which is preliminary data.</text>
</comment>
<proteinExistence type="predicted"/>
<sequence length="280" mass="30979">MSREIRVIVIGAHPDEPDIYAGGLAALYAEQGHRVKFLSLTDGRCGHYSVGGDELVATRKAEAAEAARRLGIDEYAVLDTPDGELLPTIAVRNEVIRQIRLWRADIVVSFHPDGGAHPDNRYAGRVVGDAVPFVAKTPNAVPDAPALTQPPVVLLMPDYSLKSRYRCDIAIDIGPALEKKLLACDAHATQFYEFTPWQAGFLHEVPTESWENKKAFLLKHWGEFINASDEMRQALISGYGEQAAQLVRYAEPFEIADYGRRPSAEEWPELFPMLGRAAAQ</sequence>
<reference evidence="1 2" key="1">
    <citation type="submission" date="2018-07" db="EMBL/GenBank/DDBJ databases">
        <title>Genomic Encyclopedia of Type Strains, Phase III (KMG-III): the genomes of soil and plant-associated and newly described type strains.</title>
        <authorList>
            <person name="Whitman W."/>
        </authorList>
    </citation>
    <scope>NUCLEOTIDE SEQUENCE [LARGE SCALE GENOMIC DNA]</scope>
    <source>
        <strain evidence="1 2">CECT 7287</strain>
    </source>
</reference>
<dbReference type="OrthoDB" id="9790023at2"/>
<gene>
    <name evidence="1" type="ORF">DFP98_1399</name>
</gene>
<dbReference type="Proteomes" id="UP000256977">
    <property type="component" value="Unassembled WGS sequence"/>
</dbReference>
<dbReference type="Gene3D" id="3.40.50.10320">
    <property type="entry name" value="LmbE-like"/>
    <property type="match status" value="1"/>
</dbReference>
<keyword evidence="2" id="KW-1185">Reference proteome</keyword>
<dbReference type="AlphaFoldDB" id="A0A3D9I445"/>
<accession>A0A3D9I445</accession>
<evidence type="ECO:0000313" key="2">
    <source>
        <dbReference type="Proteomes" id="UP000256977"/>
    </source>
</evidence>
<dbReference type="Pfam" id="PF02585">
    <property type="entry name" value="PIG-L"/>
    <property type="match status" value="1"/>
</dbReference>
<dbReference type="SUPFAM" id="SSF102588">
    <property type="entry name" value="LmbE-like"/>
    <property type="match status" value="1"/>
</dbReference>
<dbReference type="InterPro" id="IPR024078">
    <property type="entry name" value="LmbE-like_dom_sf"/>
</dbReference>
<protein>
    <submittedName>
        <fullName evidence="1">LmbE family N-acetylglucosaminyl deacetylase</fullName>
    </submittedName>
</protein>
<dbReference type="EMBL" id="QRDZ01000039">
    <property type="protein sequence ID" value="RED56451.1"/>
    <property type="molecule type" value="Genomic_DNA"/>
</dbReference>
<name>A0A3D9I445_9BACL</name>
<dbReference type="GO" id="GO:0016811">
    <property type="term" value="F:hydrolase activity, acting on carbon-nitrogen (but not peptide) bonds, in linear amides"/>
    <property type="evidence" value="ECO:0007669"/>
    <property type="project" value="TreeGrafter"/>
</dbReference>
<dbReference type="RefSeq" id="WP_116064892.1">
    <property type="nucleotide sequence ID" value="NZ_QRDZ01000039.1"/>
</dbReference>